<feature type="compositionally biased region" description="Basic and acidic residues" evidence="2">
    <location>
        <begin position="177"/>
        <end position="194"/>
    </location>
</feature>
<evidence type="ECO:0000313" key="4">
    <source>
        <dbReference type="EnsemblProtists" id="PYU1_T004480"/>
    </source>
</evidence>
<dbReference type="InterPro" id="IPR041670">
    <property type="entry name" value="Znf-CCHC_6"/>
</dbReference>
<dbReference type="VEuPathDB" id="FungiDB:PYU1_G004470"/>
<sequence>MSRSSSPTHGRRANTLSRSEPPSAGKVSGRKVLKRTTRTIEEDGTETVKIEFIVDEKHIARFKAMQQRKERQMKAEERNQLRKRKRMLALEDDTSSSNTQNLSLLDKAKKRKQLQEELKQLQKTEEQNKGYQEMLQKQGEEGVLLGGTPQKGVIRCTQCGQAGHMRTNRSCPLYMADDSRSSSNKDGKADDTPLKLKVKKPLDFMDESGSAEKITVNLSELREGARKHHAEKKRKRLQEVNRSPP</sequence>
<name>K3WHN8_GLOUD</name>
<feature type="region of interest" description="Disordered" evidence="2">
    <location>
        <begin position="1"/>
        <end position="38"/>
    </location>
</feature>
<feature type="coiled-coil region" evidence="1">
    <location>
        <begin position="59"/>
        <end position="141"/>
    </location>
</feature>
<evidence type="ECO:0000256" key="2">
    <source>
        <dbReference type="SAM" id="MobiDB-lite"/>
    </source>
</evidence>
<feature type="compositionally biased region" description="Basic residues" evidence="2">
    <location>
        <begin position="225"/>
        <end position="236"/>
    </location>
</feature>
<dbReference type="AlphaFoldDB" id="K3WHN8"/>
<evidence type="ECO:0000259" key="3">
    <source>
        <dbReference type="Pfam" id="PF15288"/>
    </source>
</evidence>
<dbReference type="GO" id="GO:0005669">
    <property type="term" value="C:transcription factor TFIID complex"/>
    <property type="evidence" value="ECO:0007669"/>
    <property type="project" value="InterPro"/>
</dbReference>
<dbReference type="GO" id="GO:0017025">
    <property type="term" value="F:TBP-class protein binding"/>
    <property type="evidence" value="ECO:0007669"/>
    <property type="project" value="InterPro"/>
</dbReference>
<dbReference type="InParanoid" id="K3WHN8"/>
<dbReference type="PANTHER" id="PTHR13900">
    <property type="entry name" value="TRANSCRIPTION INITIATION FACTOR TFIID"/>
    <property type="match status" value="1"/>
</dbReference>
<dbReference type="EnsemblProtists" id="PYU1_T004480">
    <property type="protein sequence ID" value="PYU1_T004480"/>
    <property type="gene ID" value="PYU1_G004470"/>
</dbReference>
<dbReference type="Pfam" id="PF15288">
    <property type="entry name" value="zf-CCHC_6"/>
    <property type="match status" value="1"/>
</dbReference>
<dbReference type="eggNOG" id="KOG0008">
    <property type="taxonomic scope" value="Eukaryota"/>
</dbReference>
<dbReference type="Proteomes" id="UP000019132">
    <property type="component" value="Unassembled WGS sequence"/>
</dbReference>
<dbReference type="GO" id="GO:0016251">
    <property type="term" value="F:RNA polymerase II general transcription initiation factor activity"/>
    <property type="evidence" value="ECO:0007669"/>
    <property type="project" value="InterPro"/>
</dbReference>
<dbReference type="STRING" id="431595.K3WHN8"/>
<organism evidence="4 5">
    <name type="scientific">Globisporangium ultimum (strain ATCC 200006 / CBS 805.95 / DAOM BR144)</name>
    <name type="common">Pythium ultimum</name>
    <dbReference type="NCBI Taxonomy" id="431595"/>
    <lineage>
        <taxon>Eukaryota</taxon>
        <taxon>Sar</taxon>
        <taxon>Stramenopiles</taxon>
        <taxon>Oomycota</taxon>
        <taxon>Peronosporomycetes</taxon>
        <taxon>Pythiales</taxon>
        <taxon>Pythiaceae</taxon>
        <taxon>Globisporangium</taxon>
    </lineage>
</organism>
<dbReference type="GO" id="GO:0051123">
    <property type="term" value="P:RNA polymerase II preinitiation complex assembly"/>
    <property type="evidence" value="ECO:0007669"/>
    <property type="project" value="TreeGrafter"/>
</dbReference>
<dbReference type="HOGENOM" id="CLU_1135451_0_0_1"/>
<dbReference type="GO" id="GO:0004402">
    <property type="term" value="F:histone acetyltransferase activity"/>
    <property type="evidence" value="ECO:0007669"/>
    <property type="project" value="InterPro"/>
</dbReference>
<evidence type="ECO:0000256" key="1">
    <source>
        <dbReference type="SAM" id="Coils"/>
    </source>
</evidence>
<feature type="region of interest" description="Disordered" evidence="2">
    <location>
        <begin position="220"/>
        <end position="245"/>
    </location>
</feature>
<feature type="compositionally biased region" description="Polar residues" evidence="2">
    <location>
        <begin position="1"/>
        <end position="20"/>
    </location>
</feature>
<reference evidence="5" key="1">
    <citation type="journal article" date="2010" name="Genome Biol.">
        <title>Genome sequence of the necrotrophic plant pathogen Pythium ultimum reveals original pathogenicity mechanisms and effector repertoire.</title>
        <authorList>
            <person name="Levesque C.A."/>
            <person name="Brouwer H."/>
            <person name="Cano L."/>
            <person name="Hamilton J.P."/>
            <person name="Holt C."/>
            <person name="Huitema E."/>
            <person name="Raffaele S."/>
            <person name="Robideau G.P."/>
            <person name="Thines M."/>
            <person name="Win J."/>
            <person name="Zerillo M.M."/>
            <person name="Beakes G.W."/>
            <person name="Boore J.L."/>
            <person name="Busam D."/>
            <person name="Dumas B."/>
            <person name="Ferriera S."/>
            <person name="Fuerstenberg S.I."/>
            <person name="Gachon C.M."/>
            <person name="Gaulin E."/>
            <person name="Govers F."/>
            <person name="Grenville-Briggs L."/>
            <person name="Horner N."/>
            <person name="Hostetler J."/>
            <person name="Jiang R.H."/>
            <person name="Johnson J."/>
            <person name="Krajaejun T."/>
            <person name="Lin H."/>
            <person name="Meijer H.J."/>
            <person name="Moore B."/>
            <person name="Morris P."/>
            <person name="Phuntmart V."/>
            <person name="Puiu D."/>
            <person name="Shetty J."/>
            <person name="Stajich J.E."/>
            <person name="Tripathy S."/>
            <person name="Wawra S."/>
            <person name="van West P."/>
            <person name="Whitty B.R."/>
            <person name="Coutinho P.M."/>
            <person name="Henrissat B."/>
            <person name="Martin F."/>
            <person name="Thomas P.D."/>
            <person name="Tyler B.M."/>
            <person name="De Vries R.P."/>
            <person name="Kamoun S."/>
            <person name="Yandell M."/>
            <person name="Tisserat N."/>
            <person name="Buell C.R."/>
        </authorList>
    </citation>
    <scope>NUCLEOTIDE SEQUENCE</scope>
    <source>
        <strain evidence="5">DAOM:BR144</strain>
    </source>
</reference>
<keyword evidence="1" id="KW-0175">Coiled coil</keyword>
<protein>
    <recommendedName>
        <fullName evidence="3">Zinc knuckle domain-containing protein</fullName>
    </recommendedName>
</protein>
<accession>K3WHN8</accession>
<reference evidence="5" key="2">
    <citation type="submission" date="2010-04" db="EMBL/GenBank/DDBJ databases">
        <authorList>
            <person name="Buell R."/>
            <person name="Hamilton J."/>
            <person name="Hostetler J."/>
        </authorList>
    </citation>
    <scope>NUCLEOTIDE SEQUENCE [LARGE SCALE GENOMIC DNA]</scope>
    <source>
        <strain evidence="5">DAOM:BR144</strain>
    </source>
</reference>
<feature type="compositionally biased region" description="Basic residues" evidence="2">
    <location>
        <begin position="28"/>
        <end position="37"/>
    </location>
</feature>
<feature type="domain" description="Zinc knuckle" evidence="3">
    <location>
        <begin position="154"/>
        <end position="178"/>
    </location>
</feature>
<reference evidence="4" key="3">
    <citation type="submission" date="2015-02" db="UniProtKB">
        <authorList>
            <consortium name="EnsemblProtists"/>
        </authorList>
    </citation>
    <scope>IDENTIFICATION</scope>
    <source>
        <strain evidence="4">DAOM BR144</strain>
    </source>
</reference>
<evidence type="ECO:0000313" key="5">
    <source>
        <dbReference type="Proteomes" id="UP000019132"/>
    </source>
</evidence>
<dbReference type="InterPro" id="IPR040240">
    <property type="entry name" value="TAF1"/>
</dbReference>
<dbReference type="PANTHER" id="PTHR13900:SF0">
    <property type="entry name" value="TRANSCRIPTION INITIATION FACTOR TFIID SUBUNIT 1"/>
    <property type="match status" value="1"/>
</dbReference>
<proteinExistence type="predicted"/>
<keyword evidence="5" id="KW-1185">Reference proteome</keyword>
<feature type="region of interest" description="Disordered" evidence="2">
    <location>
        <begin position="174"/>
        <end position="195"/>
    </location>
</feature>
<dbReference type="EMBL" id="GL376631">
    <property type="status" value="NOT_ANNOTATED_CDS"/>
    <property type="molecule type" value="Genomic_DNA"/>
</dbReference>